<accession>A0A2Z4Y4L3</accession>
<proteinExistence type="predicted"/>
<evidence type="ECO:0000313" key="2">
    <source>
        <dbReference type="Proteomes" id="UP000262583"/>
    </source>
</evidence>
<sequence length="44" mass="5024">MIQNLLHRISSNERLTLLSCYAATLWNKLLRAFIKTTLYGANGN</sequence>
<reference evidence="1 2" key="1">
    <citation type="submission" date="2018-05" db="EMBL/GenBank/DDBJ databases">
        <title>A metagenomic window into the 2 km-deep terrestrial subsurface aquifer revealed taxonomically and functionally diverse microbial community comprising novel uncultured bacterial lineages.</title>
        <authorList>
            <person name="Kadnikov V.V."/>
            <person name="Mardanov A.V."/>
            <person name="Beletsky A.V."/>
            <person name="Banks D."/>
            <person name="Pimenov N.V."/>
            <person name="Frank Y.A."/>
            <person name="Karnachuk O.V."/>
            <person name="Ravin N.V."/>
        </authorList>
    </citation>
    <scope>NUCLEOTIDE SEQUENCE [LARGE SCALE GENOMIC DNA]</scope>
    <source>
        <strain evidence="1">BY</strain>
    </source>
</reference>
<dbReference type="EMBL" id="CP030759">
    <property type="protein sequence ID" value="AXA35662.1"/>
    <property type="molecule type" value="Genomic_DNA"/>
</dbReference>
<evidence type="ECO:0000313" key="1">
    <source>
        <dbReference type="EMBL" id="AXA35662.1"/>
    </source>
</evidence>
<protein>
    <submittedName>
        <fullName evidence="1">Uncharacterized protein</fullName>
    </submittedName>
</protein>
<gene>
    <name evidence="1" type="ORF">BRCON_0885</name>
</gene>
<dbReference type="KEGG" id="schv:BRCON_0885"/>
<organism evidence="1 2">
    <name type="scientific">Sumerlaea chitinivorans</name>
    <dbReference type="NCBI Taxonomy" id="2250252"/>
    <lineage>
        <taxon>Bacteria</taxon>
        <taxon>Candidatus Sumerlaeota</taxon>
        <taxon>Candidatus Sumerlaeia</taxon>
        <taxon>Candidatus Sumerlaeales</taxon>
        <taxon>Candidatus Sumerlaeaceae</taxon>
        <taxon>Candidatus Sumerlaea</taxon>
    </lineage>
</organism>
<dbReference type="AlphaFoldDB" id="A0A2Z4Y4L3"/>
<dbReference type="Proteomes" id="UP000262583">
    <property type="component" value="Chromosome"/>
</dbReference>
<name>A0A2Z4Y4L3_SUMC1</name>